<evidence type="ECO:0000256" key="9">
    <source>
        <dbReference type="ARBA" id="ARBA00023170"/>
    </source>
</evidence>
<feature type="transmembrane region" description="Helical" evidence="12">
    <location>
        <begin position="140"/>
        <end position="158"/>
    </location>
</feature>
<dbReference type="PRINTS" id="PR00237">
    <property type="entry name" value="GPCRRHODOPSN"/>
</dbReference>
<evidence type="ECO:0000256" key="10">
    <source>
        <dbReference type="ARBA" id="ARBA00023224"/>
    </source>
</evidence>
<dbReference type="PROSITE" id="PS00237">
    <property type="entry name" value="G_PROTEIN_RECEP_F1_1"/>
    <property type="match status" value="2"/>
</dbReference>
<feature type="transmembrane region" description="Helical" evidence="12">
    <location>
        <begin position="237"/>
        <end position="261"/>
    </location>
</feature>
<keyword evidence="9 11" id="KW-0675">Receptor</keyword>
<feature type="transmembrane region" description="Helical" evidence="12">
    <location>
        <begin position="539"/>
        <end position="562"/>
    </location>
</feature>
<feature type="transmembrane region" description="Helical" evidence="12">
    <location>
        <begin position="329"/>
        <end position="355"/>
    </location>
</feature>
<dbReference type="InterPro" id="IPR000725">
    <property type="entry name" value="Olfact_rcpt"/>
</dbReference>
<accession>A0A5E4D615</accession>
<keyword evidence="6 12" id="KW-1133">Transmembrane helix</keyword>
<feature type="transmembrane region" description="Helical" evidence="12">
    <location>
        <begin position="468"/>
        <end position="487"/>
    </location>
</feature>
<feature type="transmembrane region" description="Helical" evidence="12">
    <location>
        <begin position="197"/>
        <end position="225"/>
    </location>
</feature>
<comment type="similarity">
    <text evidence="11">Belongs to the G-protein coupled receptor 1 family.</text>
</comment>
<dbReference type="InterPro" id="IPR017452">
    <property type="entry name" value="GPCR_Rhodpsn_7TM"/>
</dbReference>
<keyword evidence="3" id="KW-0716">Sensory transduction</keyword>
<evidence type="ECO:0000256" key="11">
    <source>
        <dbReference type="RuleBase" id="RU000688"/>
    </source>
</evidence>
<evidence type="ECO:0000313" key="14">
    <source>
        <dbReference type="EMBL" id="VTJ88622.1"/>
    </source>
</evidence>
<evidence type="ECO:0000256" key="6">
    <source>
        <dbReference type="ARBA" id="ARBA00022989"/>
    </source>
</evidence>
<feature type="transmembrane region" description="Helical" evidence="12">
    <location>
        <begin position="60"/>
        <end position="81"/>
    </location>
</feature>
<dbReference type="EMBL" id="CABDUW010003035">
    <property type="protein sequence ID" value="VTJ88622.1"/>
    <property type="molecule type" value="Genomic_DNA"/>
</dbReference>
<dbReference type="GO" id="GO:0004984">
    <property type="term" value="F:olfactory receptor activity"/>
    <property type="evidence" value="ECO:0007669"/>
    <property type="project" value="InterPro"/>
</dbReference>
<dbReference type="AlphaFoldDB" id="A0A5E4D615"/>
<evidence type="ECO:0000256" key="12">
    <source>
        <dbReference type="SAM" id="Phobius"/>
    </source>
</evidence>
<evidence type="ECO:0000256" key="1">
    <source>
        <dbReference type="ARBA" id="ARBA00004651"/>
    </source>
</evidence>
<dbReference type="PRINTS" id="PR00245">
    <property type="entry name" value="OLFACTORYR"/>
</dbReference>
<evidence type="ECO:0000259" key="13">
    <source>
        <dbReference type="PROSITE" id="PS50262"/>
    </source>
</evidence>
<dbReference type="GO" id="GO:0005886">
    <property type="term" value="C:plasma membrane"/>
    <property type="evidence" value="ECO:0007669"/>
    <property type="project" value="UniProtKB-SubCell"/>
</dbReference>
<evidence type="ECO:0000256" key="4">
    <source>
        <dbReference type="ARBA" id="ARBA00022692"/>
    </source>
</evidence>
<dbReference type="CDD" id="cd15406">
    <property type="entry name" value="7tmA_OR8D-like"/>
    <property type="match status" value="1"/>
</dbReference>
<dbReference type="PROSITE" id="PS50262">
    <property type="entry name" value="G_PROTEIN_RECEP_F1_2"/>
    <property type="match status" value="2"/>
</dbReference>
<dbReference type="PANTHER" id="PTHR48018">
    <property type="entry name" value="OLFACTORY RECEPTOR"/>
    <property type="match status" value="1"/>
</dbReference>
<feature type="transmembrane region" description="Helical" evidence="12">
    <location>
        <begin position="361"/>
        <end position="381"/>
    </location>
</feature>
<feature type="domain" description="G-protein coupled receptors family 1 profile" evidence="13">
    <location>
        <begin position="41"/>
        <end position="290"/>
    </location>
</feature>
<keyword evidence="5" id="KW-0552">Olfaction</keyword>
<dbReference type="Gene3D" id="1.20.1070.10">
    <property type="entry name" value="Rhodopsin 7-helix transmembrane proteins"/>
    <property type="match status" value="2"/>
</dbReference>
<evidence type="ECO:0000256" key="5">
    <source>
        <dbReference type="ARBA" id="ARBA00022725"/>
    </source>
</evidence>
<name>A0A5E4D615_MARMO</name>
<dbReference type="Pfam" id="PF13853">
    <property type="entry name" value="7tm_4"/>
    <property type="match status" value="2"/>
</dbReference>
<protein>
    <recommendedName>
        <fullName evidence="13">G-protein coupled receptors family 1 profile domain-containing protein</fullName>
    </recommendedName>
</protein>
<feature type="transmembrane region" description="Helical" evidence="12">
    <location>
        <begin position="499"/>
        <end position="527"/>
    </location>
</feature>
<evidence type="ECO:0000313" key="15">
    <source>
        <dbReference type="Proteomes" id="UP000335636"/>
    </source>
</evidence>
<feature type="transmembrane region" description="Helical" evidence="12">
    <location>
        <begin position="273"/>
        <end position="292"/>
    </location>
</feature>
<feature type="domain" description="G-protein coupled receptors family 1 profile" evidence="13">
    <location>
        <begin position="343"/>
        <end position="592"/>
    </location>
</feature>
<keyword evidence="10 11" id="KW-0807">Transducer</keyword>
<feature type="transmembrane region" description="Helical" evidence="12">
    <location>
        <begin position="27"/>
        <end position="48"/>
    </location>
</feature>
<keyword evidence="8 12" id="KW-0472">Membrane</keyword>
<reference evidence="14" key="1">
    <citation type="submission" date="2019-04" db="EMBL/GenBank/DDBJ databases">
        <authorList>
            <person name="Alioto T."/>
            <person name="Alioto T."/>
        </authorList>
    </citation>
    <scope>NUCLEOTIDE SEQUENCE [LARGE SCALE GENOMIC DNA]</scope>
</reference>
<evidence type="ECO:0000256" key="8">
    <source>
        <dbReference type="ARBA" id="ARBA00023136"/>
    </source>
</evidence>
<evidence type="ECO:0000256" key="2">
    <source>
        <dbReference type="ARBA" id="ARBA00022475"/>
    </source>
</evidence>
<gene>
    <name evidence="14" type="ORF">MONAX_5E001028</name>
</gene>
<dbReference type="Proteomes" id="UP000335636">
    <property type="component" value="Unassembled WGS sequence"/>
</dbReference>
<sequence length="613" mass="68657">MDIGNSSFVTEFILVGLTEYSGIHLPLFFIFLGIYVVTVAGNLGLFTLIGLNSHLHTPMYYFLFNLSCIDLCYSSVITPKLLVNFVSERNTISYAGCMTQLFFYCFFVSAECYVLTAMAYDRYVAICKPLLYMVTMSPQFCTQLAVVIYVGAFIGAWAHTGCMLRLTFCKANTINHYMCEIFPLLELSCTSTHINELVVFIVVGFDVAVPTVTIAVSYTFILTSILRIRSTEGRSKAFSTCSSHIIVVSVFFGSGAFMYLHPSSLLSMDQGKVSTVFYTIVVPMLNPLIYSFRNKEIIFCKKMPTSNHSLMINFILEGLTKRSELQLPLFLLFLGIYVVTVVGNLGMILLIAISSQLYSPMYYFLSHLSFIDLCYSSIVTPKMLVNFVSERNIISFLECMTQLYFFLFFVIAEGYLLTAMAYDRYVAICSPLLYNVVMSHRVCSIMMSVVYSLGLFGATVHTFRMSMLSFCGSHIVSHYFCDILPLLTLSCSSTHINKILLFIIGGVNTLGPTLAILVSYAFILSSILHIRSTEGRSKAFGTCSSHLMAVGIFFGSITFMYFKPPSSNSMDQEKVSSVFYTTVIPMLNPLIYSLRNKDVKNALRRVVAGRQSS</sequence>
<dbReference type="CDD" id="cd15405">
    <property type="entry name" value="7tmA_OR8B-like"/>
    <property type="match status" value="1"/>
</dbReference>
<keyword evidence="4 11" id="KW-0812">Transmembrane</keyword>
<feature type="transmembrane region" description="Helical" evidence="12">
    <location>
        <begin position="432"/>
        <end position="456"/>
    </location>
</feature>
<keyword evidence="15" id="KW-1185">Reference proteome</keyword>
<evidence type="ECO:0000256" key="7">
    <source>
        <dbReference type="ARBA" id="ARBA00023040"/>
    </source>
</evidence>
<dbReference type="GO" id="GO:0004930">
    <property type="term" value="F:G protein-coupled receptor activity"/>
    <property type="evidence" value="ECO:0007669"/>
    <property type="project" value="UniProtKB-KW"/>
</dbReference>
<evidence type="ECO:0000256" key="3">
    <source>
        <dbReference type="ARBA" id="ARBA00022606"/>
    </source>
</evidence>
<organism evidence="14 15">
    <name type="scientific">Marmota monax</name>
    <name type="common">Woodchuck</name>
    <dbReference type="NCBI Taxonomy" id="9995"/>
    <lineage>
        <taxon>Eukaryota</taxon>
        <taxon>Metazoa</taxon>
        <taxon>Chordata</taxon>
        <taxon>Craniata</taxon>
        <taxon>Vertebrata</taxon>
        <taxon>Euteleostomi</taxon>
        <taxon>Mammalia</taxon>
        <taxon>Eutheria</taxon>
        <taxon>Euarchontoglires</taxon>
        <taxon>Glires</taxon>
        <taxon>Rodentia</taxon>
        <taxon>Sciuromorpha</taxon>
        <taxon>Sciuridae</taxon>
        <taxon>Xerinae</taxon>
        <taxon>Marmotini</taxon>
        <taxon>Marmota</taxon>
    </lineage>
</organism>
<comment type="subcellular location">
    <subcellularLocation>
        <location evidence="1">Cell membrane</location>
        <topology evidence="1">Multi-pass membrane protein</topology>
    </subcellularLocation>
</comment>
<feature type="transmembrane region" description="Helical" evidence="12">
    <location>
        <begin position="101"/>
        <end position="120"/>
    </location>
</feature>
<keyword evidence="2" id="KW-1003">Cell membrane</keyword>
<comment type="caution">
    <text evidence="14">The sequence shown here is derived from an EMBL/GenBank/DDBJ whole genome shotgun (WGS) entry which is preliminary data.</text>
</comment>
<dbReference type="FunFam" id="1.20.1070.10:FF:000004">
    <property type="entry name" value="Olfactory receptor"/>
    <property type="match status" value="2"/>
</dbReference>
<proteinExistence type="inferred from homology"/>
<feature type="transmembrane region" description="Helical" evidence="12">
    <location>
        <begin position="577"/>
        <end position="595"/>
    </location>
</feature>
<dbReference type="InterPro" id="IPR000276">
    <property type="entry name" value="GPCR_Rhodpsn"/>
</dbReference>
<dbReference type="SUPFAM" id="SSF81321">
    <property type="entry name" value="Family A G protein-coupled receptor-like"/>
    <property type="match status" value="2"/>
</dbReference>
<keyword evidence="7 11" id="KW-0297">G-protein coupled receptor</keyword>